<evidence type="ECO:0000256" key="2">
    <source>
        <dbReference type="ARBA" id="ARBA00022475"/>
    </source>
</evidence>
<organism evidence="7 8">
    <name type="scientific">Candidatus Berkelbacteria bacterium RIFCSPHIGHO2_12_FULL_36_9</name>
    <dbReference type="NCBI Taxonomy" id="1797469"/>
    <lineage>
        <taxon>Bacteria</taxon>
        <taxon>Candidatus Berkelbacteria</taxon>
    </lineage>
</organism>
<feature type="transmembrane region" description="Helical" evidence="6">
    <location>
        <begin position="131"/>
        <end position="150"/>
    </location>
</feature>
<feature type="transmembrane region" description="Helical" evidence="6">
    <location>
        <begin position="50"/>
        <end position="70"/>
    </location>
</feature>
<evidence type="ECO:0000256" key="4">
    <source>
        <dbReference type="ARBA" id="ARBA00022989"/>
    </source>
</evidence>
<evidence type="ECO:0000313" key="8">
    <source>
        <dbReference type="Proteomes" id="UP000176451"/>
    </source>
</evidence>
<dbReference type="Pfam" id="PF01943">
    <property type="entry name" value="Polysacc_synt"/>
    <property type="match status" value="1"/>
</dbReference>
<keyword evidence="5 6" id="KW-0472">Membrane</keyword>
<evidence type="ECO:0000313" key="7">
    <source>
        <dbReference type="EMBL" id="OGD66828.1"/>
    </source>
</evidence>
<dbReference type="InterPro" id="IPR002797">
    <property type="entry name" value="Polysacc_synth"/>
</dbReference>
<feature type="transmembrane region" description="Helical" evidence="6">
    <location>
        <begin position="102"/>
        <end position="125"/>
    </location>
</feature>
<dbReference type="PANTHER" id="PTHR30250">
    <property type="entry name" value="PST FAMILY PREDICTED COLANIC ACID TRANSPORTER"/>
    <property type="match status" value="1"/>
</dbReference>
<comment type="subcellular location">
    <subcellularLocation>
        <location evidence="1">Cell membrane</location>
        <topology evidence="1">Multi-pass membrane protein</topology>
    </subcellularLocation>
</comment>
<keyword evidence="2" id="KW-1003">Cell membrane</keyword>
<feature type="transmembrane region" description="Helical" evidence="6">
    <location>
        <begin position="21"/>
        <end position="38"/>
    </location>
</feature>
<dbReference type="PANTHER" id="PTHR30250:SF28">
    <property type="entry name" value="POLYSACCHARIDE BIOSYNTHESIS PROTEIN"/>
    <property type="match status" value="1"/>
</dbReference>
<proteinExistence type="predicted"/>
<keyword evidence="4 6" id="KW-1133">Transmembrane helix</keyword>
<accession>A0A1F5EHE9</accession>
<keyword evidence="3 6" id="KW-0812">Transmembrane</keyword>
<feature type="transmembrane region" description="Helical" evidence="6">
    <location>
        <begin position="368"/>
        <end position="387"/>
    </location>
</feature>
<feature type="transmembrane region" description="Helical" evidence="6">
    <location>
        <begin position="393"/>
        <end position="414"/>
    </location>
</feature>
<reference evidence="7 8" key="1">
    <citation type="journal article" date="2016" name="Nat. Commun.">
        <title>Thousands of microbial genomes shed light on interconnected biogeochemical processes in an aquifer system.</title>
        <authorList>
            <person name="Anantharaman K."/>
            <person name="Brown C.T."/>
            <person name="Hug L.A."/>
            <person name="Sharon I."/>
            <person name="Castelle C.J."/>
            <person name="Probst A.J."/>
            <person name="Thomas B.C."/>
            <person name="Singh A."/>
            <person name="Wilkins M.J."/>
            <person name="Karaoz U."/>
            <person name="Brodie E.L."/>
            <person name="Williams K.H."/>
            <person name="Hubbard S.S."/>
            <person name="Banfield J.F."/>
        </authorList>
    </citation>
    <scope>NUCLEOTIDE SEQUENCE [LARGE SCALE GENOMIC DNA]</scope>
</reference>
<feature type="transmembrane region" description="Helical" evidence="6">
    <location>
        <begin position="228"/>
        <end position="252"/>
    </location>
</feature>
<dbReference type="GO" id="GO:0005886">
    <property type="term" value="C:plasma membrane"/>
    <property type="evidence" value="ECO:0007669"/>
    <property type="project" value="UniProtKB-SubCell"/>
</dbReference>
<dbReference type="Proteomes" id="UP000176451">
    <property type="component" value="Unassembled WGS sequence"/>
</dbReference>
<evidence type="ECO:0000256" key="1">
    <source>
        <dbReference type="ARBA" id="ARBA00004651"/>
    </source>
</evidence>
<evidence type="ECO:0000256" key="6">
    <source>
        <dbReference type="SAM" id="Phobius"/>
    </source>
</evidence>
<dbReference type="AlphaFoldDB" id="A0A1F5EHE9"/>
<evidence type="ECO:0008006" key="9">
    <source>
        <dbReference type="Google" id="ProtNLM"/>
    </source>
</evidence>
<sequence>MFKLAWQKIIQSKESILKGGIVLFLGMNFVNFGNYLFNMIMGRTLGPSDYGGLVTLISFLAILGVPTATIQTSAMRFSAAFSAENHPDKINYLIKYLAKRMVLLGIILFAIVFFASGYLSAFFNFESKTPFIILALTSPFILLLPINRGCMQGIQNFKGLSINLGLEPFLKIVFSVLLIYFGYKLNGSVLAILIAFILVYLFSFIHLKKIFAAGSAPFPTKSFWKYSAPVLIAVLIMSIFTTIDILVVKHYLPKDQAGLYSGISTISKIVLYFSLPFISAMFPKITELYTKKEKHYPLLAQTFLIVTVASIFILAFFVIFPEFTIKVLFGSQYLSGANILGSLSLAMFFLALVNVFVNYYMAIGKNGYIYFLLIFAILEIVLMILFHSNFQQIINNLIITFGGLLTCLGIYYLYTKKDRLLYAFNNYSGV</sequence>
<feature type="transmembrane region" description="Helical" evidence="6">
    <location>
        <begin position="298"/>
        <end position="319"/>
    </location>
</feature>
<feature type="transmembrane region" description="Helical" evidence="6">
    <location>
        <begin position="258"/>
        <end position="278"/>
    </location>
</feature>
<dbReference type="InterPro" id="IPR050833">
    <property type="entry name" value="Poly_Biosynth_Transport"/>
</dbReference>
<gene>
    <name evidence="7" type="ORF">A3F08_00415</name>
</gene>
<dbReference type="STRING" id="1797469.A3F08_00415"/>
<feature type="transmembrane region" description="Helical" evidence="6">
    <location>
        <begin position="339"/>
        <end position="361"/>
    </location>
</feature>
<feature type="transmembrane region" description="Helical" evidence="6">
    <location>
        <begin position="189"/>
        <end position="207"/>
    </location>
</feature>
<protein>
    <recommendedName>
        <fullName evidence="9">Polysaccharide biosynthesis protein C-terminal domain-containing protein</fullName>
    </recommendedName>
</protein>
<dbReference type="EMBL" id="MEZV01000026">
    <property type="protein sequence ID" value="OGD66828.1"/>
    <property type="molecule type" value="Genomic_DNA"/>
</dbReference>
<evidence type="ECO:0000256" key="5">
    <source>
        <dbReference type="ARBA" id="ARBA00023136"/>
    </source>
</evidence>
<feature type="transmembrane region" description="Helical" evidence="6">
    <location>
        <begin position="162"/>
        <end position="183"/>
    </location>
</feature>
<comment type="caution">
    <text evidence="7">The sequence shown here is derived from an EMBL/GenBank/DDBJ whole genome shotgun (WGS) entry which is preliminary data.</text>
</comment>
<name>A0A1F5EHE9_9BACT</name>
<evidence type="ECO:0000256" key="3">
    <source>
        <dbReference type="ARBA" id="ARBA00022692"/>
    </source>
</evidence>